<proteinExistence type="predicted"/>
<dbReference type="SUPFAM" id="SSF57997">
    <property type="entry name" value="Tropomyosin"/>
    <property type="match status" value="1"/>
</dbReference>
<keyword evidence="1" id="KW-0175">Coiled coil</keyword>
<comment type="caution">
    <text evidence="2">The sequence shown here is derived from an EMBL/GenBank/DDBJ whole genome shotgun (WGS) entry which is preliminary data.</text>
</comment>
<evidence type="ECO:0000256" key="1">
    <source>
        <dbReference type="SAM" id="Coils"/>
    </source>
</evidence>
<keyword evidence="3" id="KW-1185">Reference proteome</keyword>
<evidence type="ECO:0000313" key="3">
    <source>
        <dbReference type="Proteomes" id="UP000007652"/>
    </source>
</evidence>
<dbReference type="EMBL" id="CAKP01000113">
    <property type="protein sequence ID" value="CCJ34291.1"/>
    <property type="molecule type" value="Genomic_DNA"/>
</dbReference>
<sequence>MVEEKVLKLLENLTEGVNGLREDLRETNRKLDRLEERMDKLESRMDKLESEVGLIKEQVKENTEILRAVEHASEVHKAEIDKLTYDVAEMAADVKAIRKDFSLVEEITAKNWYEIIQIKKNIKM</sequence>
<dbReference type="eggNOG" id="COG2433">
    <property type="taxonomic scope" value="Bacteria"/>
</dbReference>
<dbReference type="Proteomes" id="UP000007652">
    <property type="component" value="Unassembled WGS sequence"/>
</dbReference>
<dbReference type="AlphaFoldDB" id="I7LHT4"/>
<name>I7LHT4_9CLOT</name>
<dbReference type="STRING" id="857293.CAAU_2207"/>
<feature type="coiled-coil region" evidence="1">
    <location>
        <begin position="10"/>
        <end position="58"/>
    </location>
</feature>
<accession>I7LHT4</accession>
<dbReference type="Gene3D" id="1.20.5.340">
    <property type="match status" value="1"/>
</dbReference>
<organism evidence="2 3">
    <name type="scientific">Caloramator australicus RC3</name>
    <dbReference type="NCBI Taxonomy" id="857293"/>
    <lineage>
        <taxon>Bacteria</taxon>
        <taxon>Bacillati</taxon>
        <taxon>Bacillota</taxon>
        <taxon>Clostridia</taxon>
        <taxon>Eubacteriales</taxon>
        <taxon>Clostridiaceae</taxon>
        <taxon>Caloramator</taxon>
    </lineage>
</organism>
<gene>
    <name evidence="2" type="ORF">CAAU_2207</name>
</gene>
<reference evidence="2 3" key="1">
    <citation type="journal article" date="2011" name="J. Bacteriol.">
        <title>Draft genome sequence of Caloramator australicus strain RC3T, a thermoanaerobe from the Great Artesian Basin of Australia.</title>
        <authorList>
            <person name="Ogg C.D."/>
            <person name="Patel B.K.C."/>
        </authorList>
    </citation>
    <scope>NUCLEOTIDE SEQUENCE [LARGE SCALE GENOMIC DNA]</scope>
    <source>
        <strain evidence="2 3">RC3</strain>
    </source>
</reference>
<protein>
    <submittedName>
        <fullName evidence="2">Uncharacterized protein</fullName>
    </submittedName>
</protein>
<evidence type="ECO:0000313" key="2">
    <source>
        <dbReference type="EMBL" id="CCJ34291.1"/>
    </source>
</evidence>